<evidence type="ECO:0000256" key="2">
    <source>
        <dbReference type="ARBA" id="ARBA00022448"/>
    </source>
</evidence>
<comment type="similarity">
    <text evidence="1">Belongs to the bacterial solute-binding protein 1 family.</text>
</comment>
<dbReference type="PANTHER" id="PTHR30061">
    <property type="entry name" value="MALTOSE-BINDING PERIPLASMIC PROTEIN"/>
    <property type="match status" value="1"/>
</dbReference>
<dbReference type="GO" id="GO:1901982">
    <property type="term" value="F:maltose binding"/>
    <property type="evidence" value="ECO:0007669"/>
    <property type="project" value="TreeGrafter"/>
</dbReference>
<gene>
    <name evidence="4" type="ORF">LJ751_16260</name>
</gene>
<accession>A0A9X1M4Q3</accession>
<dbReference type="GO" id="GO:0055052">
    <property type="term" value="C:ATP-binding cassette (ABC) transporter complex, substrate-binding subunit-containing"/>
    <property type="evidence" value="ECO:0007669"/>
    <property type="project" value="TreeGrafter"/>
</dbReference>
<sequence length="444" mass="47008">MRNMSPSPARPAAGRRKPTRRMAAGLALSVGLAMVAAGCGSDTGSAEPAEYATGDKDLAANITYGVWDQNQVAAIDENIAAFNEEYPNIDVTVNVTPFAEYWTKLQTQASSDTLPDLFWMNGPNIGLYASNGKLEPITGAMDAGDIDPANYPEALVDLYTIDDVPYGVPKDFDTIGIWANKALFTKAGVELPDGDWTWAEFQKTASDISTALAADGAYGGAAGMDGQTTYYNTIFQAGGDVVDEGTSGYSSPEAQAGIQFWTDLIANGGSPSIQQLTDTTADQWFTSGKLAMYWGGSWFRSALTDTELESDVVVLPLPQGEKQATVIHGVANVVSAASKEKQAAQALQAFLASKDAQQQQGDAGAVIPAFDGTQSAFTGSMPEANLQVFLDALEYAEPLPVSKNSAVWNAFEADLLPQAFSGEKPVKEIVDELANNMDAALAEE</sequence>
<dbReference type="Gene3D" id="3.40.190.10">
    <property type="entry name" value="Periplasmic binding protein-like II"/>
    <property type="match status" value="1"/>
</dbReference>
<evidence type="ECO:0000313" key="4">
    <source>
        <dbReference type="EMBL" id="MCC3270887.1"/>
    </source>
</evidence>
<evidence type="ECO:0000313" key="5">
    <source>
        <dbReference type="Proteomes" id="UP001139264"/>
    </source>
</evidence>
<evidence type="ECO:0000256" key="3">
    <source>
        <dbReference type="ARBA" id="ARBA00022729"/>
    </source>
</evidence>
<dbReference type="InterPro" id="IPR006059">
    <property type="entry name" value="SBP"/>
</dbReference>
<dbReference type="Proteomes" id="UP001139264">
    <property type="component" value="Unassembled WGS sequence"/>
</dbReference>
<dbReference type="CDD" id="cd13585">
    <property type="entry name" value="PBP2_TMBP_like"/>
    <property type="match status" value="1"/>
</dbReference>
<dbReference type="GO" id="GO:0042956">
    <property type="term" value="P:maltodextrin transmembrane transport"/>
    <property type="evidence" value="ECO:0007669"/>
    <property type="project" value="TreeGrafter"/>
</dbReference>
<reference evidence="4" key="1">
    <citation type="submission" date="2021-10" db="EMBL/GenBank/DDBJ databases">
        <title>Novel species in genus Arthrobacter.</title>
        <authorList>
            <person name="Liu Y."/>
        </authorList>
    </citation>
    <scope>NUCLEOTIDE SEQUENCE</scope>
    <source>
        <strain evidence="4">Zg-Y809</strain>
    </source>
</reference>
<dbReference type="AlphaFoldDB" id="A0A9X1M4Q3"/>
<evidence type="ECO:0000256" key="1">
    <source>
        <dbReference type="ARBA" id="ARBA00008520"/>
    </source>
</evidence>
<organism evidence="4 5">
    <name type="scientific">Arthrobacter gengyunqii</name>
    <dbReference type="NCBI Taxonomy" id="2886940"/>
    <lineage>
        <taxon>Bacteria</taxon>
        <taxon>Bacillati</taxon>
        <taxon>Actinomycetota</taxon>
        <taxon>Actinomycetes</taxon>
        <taxon>Micrococcales</taxon>
        <taxon>Micrococcaceae</taxon>
        <taxon>Arthrobacter</taxon>
    </lineage>
</organism>
<keyword evidence="3" id="KW-0732">Signal</keyword>
<dbReference type="Pfam" id="PF01547">
    <property type="entry name" value="SBP_bac_1"/>
    <property type="match status" value="1"/>
</dbReference>
<comment type="caution">
    <text evidence="4">The sequence shown here is derived from an EMBL/GenBank/DDBJ whole genome shotgun (WGS) entry which is preliminary data.</text>
</comment>
<protein>
    <submittedName>
        <fullName evidence="4">Sugar ABC transporter substrate-binding protein</fullName>
    </submittedName>
</protein>
<dbReference type="GO" id="GO:0015768">
    <property type="term" value="P:maltose transport"/>
    <property type="evidence" value="ECO:0007669"/>
    <property type="project" value="TreeGrafter"/>
</dbReference>
<dbReference type="RefSeq" id="WP_227909170.1">
    <property type="nucleotide sequence ID" value="NZ_JAJFZP010000015.1"/>
</dbReference>
<name>A0A9X1M4Q3_9MICC</name>
<dbReference type="SUPFAM" id="SSF53850">
    <property type="entry name" value="Periplasmic binding protein-like II"/>
    <property type="match status" value="1"/>
</dbReference>
<dbReference type="PANTHER" id="PTHR30061:SF50">
    <property type="entry name" value="MALTOSE_MALTODEXTRIN-BINDING PERIPLASMIC PROTEIN"/>
    <property type="match status" value="1"/>
</dbReference>
<keyword evidence="2" id="KW-0813">Transport</keyword>
<proteinExistence type="inferred from homology"/>
<dbReference type="EMBL" id="JAJFZP010000015">
    <property type="protein sequence ID" value="MCC3270887.1"/>
    <property type="molecule type" value="Genomic_DNA"/>
</dbReference>